<dbReference type="InterPro" id="IPR036691">
    <property type="entry name" value="Endo/exonu/phosph_ase_sf"/>
</dbReference>
<dbReference type="EMBL" id="AYKW01000003">
    <property type="protein sequence ID" value="PIL35602.1"/>
    <property type="molecule type" value="Genomic_DNA"/>
</dbReference>
<evidence type="ECO:0000256" key="10">
    <source>
        <dbReference type="ARBA" id="ARBA00023242"/>
    </source>
</evidence>
<name>A0A2G8SPC8_9APHY</name>
<comment type="subcellular location">
    <subcellularLocation>
        <location evidence="3">Nucleus</location>
        <location evidence="3">PML body</location>
    </subcellularLocation>
</comment>
<feature type="region of interest" description="Disordered" evidence="11">
    <location>
        <begin position="22"/>
        <end position="137"/>
    </location>
</feature>
<dbReference type="GO" id="GO:0006302">
    <property type="term" value="P:double-strand break repair"/>
    <property type="evidence" value="ECO:0007669"/>
    <property type="project" value="TreeGrafter"/>
</dbReference>
<dbReference type="Pfam" id="PF03372">
    <property type="entry name" value="Exo_endo_phos"/>
    <property type="match status" value="1"/>
</dbReference>
<evidence type="ECO:0000256" key="6">
    <source>
        <dbReference type="ARBA" id="ARBA00022763"/>
    </source>
</evidence>
<dbReference type="GO" id="GO:0070260">
    <property type="term" value="F:5'-tyrosyl-DNA phosphodiesterase activity"/>
    <property type="evidence" value="ECO:0007669"/>
    <property type="project" value="TreeGrafter"/>
</dbReference>
<dbReference type="GO" id="GO:0005737">
    <property type="term" value="C:cytoplasm"/>
    <property type="evidence" value="ECO:0007669"/>
    <property type="project" value="TreeGrafter"/>
</dbReference>
<evidence type="ECO:0000256" key="2">
    <source>
        <dbReference type="ARBA" id="ARBA00001946"/>
    </source>
</evidence>
<evidence type="ECO:0000256" key="8">
    <source>
        <dbReference type="ARBA" id="ARBA00022842"/>
    </source>
</evidence>
<dbReference type="CDD" id="cd09080">
    <property type="entry name" value="TDP2"/>
    <property type="match status" value="1"/>
</dbReference>
<keyword evidence="7" id="KW-0378">Hydrolase</keyword>
<evidence type="ECO:0000256" key="4">
    <source>
        <dbReference type="ARBA" id="ARBA00022722"/>
    </source>
</evidence>
<keyword evidence="4" id="KW-0540">Nuclease</keyword>
<proteinExistence type="predicted"/>
<dbReference type="STRING" id="1077348.A0A2G8SPC8"/>
<dbReference type="PANTHER" id="PTHR15822:SF4">
    <property type="entry name" value="TYROSYL-DNA PHOSPHODIESTERASE 2"/>
    <property type="match status" value="1"/>
</dbReference>
<feature type="compositionally biased region" description="Low complexity" evidence="11">
    <location>
        <begin position="81"/>
        <end position="117"/>
    </location>
</feature>
<comment type="cofactor">
    <cofactor evidence="2">
        <name>Mg(2+)</name>
        <dbReference type="ChEBI" id="CHEBI:18420"/>
    </cofactor>
</comment>
<protein>
    <recommendedName>
        <fullName evidence="12">Endonuclease/exonuclease/phosphatase domain-containing protein</fullName>
    </recommendedName>
</protein>
<keyword evidence="5" id="KW-0479">Metal-binding</keyword>
<evidence type="ECO:0000256" key="5">
    <source>
        <dbReference type="ARBA" id="ARBA00022723"/>
    </source>
</evidence>
<dbReference type="GO" id="GO:0003697">
    <property type="term" value="F:single-stranded DNA binding"/>
    <property type="evidence" value="ECO:0007669"/>
    <property type="project" value="TreeGrafter"/>
</dbReference>
<dbReference type="GO" id="GO:0046872">
    <property type="term" value="F:metal ion binding"/>
    <property type="evidence" value="ECO:0007669"/>
    <property type="project" value="UniProtKB-KW"/>
</dbReference>
<evidence type="ECO:0000256" key="1">
    <source>
        <dbReference type="ARBA" id="ARBA00001936"/>
    </source>
</evidence>
<dbReference type="GO" id="GO:0004518">
    <property type="term" value="F:nuclease activity"/>
    <property type="evidence" value="ECO:0007669"/>
    <property type="project" value="UniProtKB-KW"/>
</dbReference>
<evidence type="ECO:0000256" key="3">
    <source>
        <dbReference type="ARBA" id="ARBA00004322"/>
    </source>
</evidence>
<feature type="compositionally biased region" description="Basic and acidic residues" evidence="11">
    <location>
        <begin position="47"/>
        <end position="59"/>
    </location>
</feature>
<keyword evidence="10" id="KW-0539">Nucleus</keyword>
<evidence type="ECO:0000259" key="12">
    <source>
        <dbReference type="Pfam" id="PF03372"/>
    </source>
</evidence>
<evidence type="ECO:0000256" key="9">
    <source>
        <dbReference type="ARBA" id="ARBA00023204"/>
    </source>
</evidence>
<dbReference type="OrthoDB" id="9975959at2759"/>
<dbReference type="Gene3D" id="3.60.10.10">
    <property type="entry name" value="Endonuclease/exonuclease/phosphatase"/>
    <property type="match status" value="1"/>
</dbReference>
<evidence type="ECO:0000313" key="14">
    <source>
        <dbReference type="Proteomes" id="UP000230002"/>
    </source>
</evidence>
<dbReference type="Proteomes" id="UP000230002">
    <property type="component" value="Unassembled WGS sequence"/>
</dbReference>
<dbReference type="InterPro" id="IPR051547">
    <property type="entry name" value="TDP2-like"/>
</dbReference>
<accession>A0A2G8SPC8</accession>
<comment type="caution">
    <text evidence="13">The sequence shown here is derived from an EMBL/GenBank/DDBJ whole genome shotgun (WGS) entry which is preliminary data.</text>
</comment>
<feature type="compositionally biased region" description="Polar residues" evidence="11">
    <location>
        <begin position="24"/>
        <end position="45"/>
    </location>
</feature>
<evidence type="ECO:0000256" key="11">
    <source>
        <dbReference type="SAM" id="MobiDB-lite"/>
    </source>
</evidence>
<organism evidence="13 14">
    <name type="scientific">Ganoderma sinense ZZ0214-1</name>
    <dbReference type="NCBI Taxonomy" id="1077348"/>
    <lineage>
        <taxon>Eukaryota</taxon>
        <taxon>Fungi</taxon>
        <taxon>Dikarya</taxon>
        <taxon>Basidiomycota</taxon>
        <taxon>Agaricomycotina</taxon>
        <taxon>Agaricomycetes</taxon>
        <taxon>Polyporales</taxon>
        <taxon>Polyporaceae</taxon>
        <taxon>Ganoderma</taxon>
    </lineage>
</organism>
<gene>
    <name evidence="13" type="ORF">GSI_02330</name>
</gene>
<dbReference type="AlphaFoldDB" id="A0A2G8SPC8"/>
<keyword evidence="14" id="KW-1185">Reference proteome</keyword>
<reference evidence="13 14" key="1">
    <citation type="journal article" date="2015" name="Sci. Rep.">
        <title>Chromosome-level genome map provides insights into diverse defense mechanisms in the medicinal fungus Ganoderma sinense.</title>
        <authorList>
            <person name="Zhu Y."/>
            <person name="Xu J."/>
            <person name="Sun C."/>
            <person name="Zhou S."/>
            <person name="Xu H."/>
            <person name="Nelson D.R."/>
            <person name="Qian J."/>
            <person name="Song J."/>
            <person name="Luo H."/>
            <person name="Xiang L."/>
            <person name="Li Y."/>
            <person name="Xu Z."/>
            <person name="Ji A."/>
            <person name="Wang L."/>
            <person name="Lu S."/>
            <person name="Hayward A."/>
            <person name="Sun W."/>
            <person name="Li X."/>
            <person name="Schwartz D.C."/>
            <person name="Wang Y."/>
            <person name="Chen S."/>
        </authorList>
    </citation>
    <scope>NUCLEOTIDE SEQUENCE [LARGE SCALE GENOMIC DNA]</scope>
    <source>
        <strain evidence="13 14">ZZ0214-1</strain>
    </source>
</reference>
<evidence type="ECO:0000256" key="7">
    <source>
        <dbReference type="ARBA" id="ARBA00022801"/>
    </source>
</evidence>
<keyword evidence="8" id="KW-0460">Magnesium</keyword>
<feature type="domain" description="Endonuclease/exonuclease/phosphatase" evidence="12">
    <location>
        <begin position="171"/>
        <end position="409"/>
    </location>
</feature>
<sequence>MNRRLTLKAFVGSFTKFSFVVPSTRASASKGHMSTQTRSKDCSNATDDDKPTTTLEDAHPINAVESDQDPPKAKLDGDDNSGPSEPSSPASPSHSHSSASRSPGSGSGSDPSSPIDSTRSDSDEDKDPYGTRVMDNDTVRDLRVKAFSSEESRWTTKYDAGAQPVPHLRIVSWNVDFMADDTAGRMSCILDHLKKAVLGKHPHPAVVLLQELDAASFAALLAHRWVREHFAVTPPNTRRWQHSYGLATLVSRAARVERSQMLQFHRTVMGRAALLVDVSFQAPESHGRYVVRIANTHLESLPIGERARPAQLGAIADLLREPGVHAGVVGGDMNMIGAADQFIHVAAGLHDAGADGPEADTWGYQPPSRFPPGRLDRIFYTPCADLVVEPVRVVGRGLKTKRGQWASDHFGLQTTISLRRDSDSHFDSDLSY</sequence>
<evidence type="ECO:0000313" key="13">
    <source>
        <dbReference type="EMBL" id="PIL35602.1"/>
    </source>
</evidence>
<keyword evidence="9" id="KW-0234">DNA repair</keyword>
<comment type="cofactor">
    <cofactor evidence="1">
        <name>Mn(2+)</name>
        <dbReference type="ChEBI" id="CHEBI:29035"/>
    </cofactor>
</comment>
<dbReference type="InterPro" id="IPR005135">
    <property type="entry name" value="Endo/exonuclease/phosphatase"/>
</dbReference>
<dbReference type="SUPFAM" id="SSF56219">
    <property type="entry name" value="DNase I-like"/>
    <property type="match status" value="1"/>
</dbReference>
<dbReference type="PANTHER" id="PTHR15822">
    <property type="entry name" value="TRAF AND TNF RECEPTOR-ASSOCIATED PROTEIN"/>
    <property type="match status" value="1"/>
</dbReference>
<keyword evidence="6" id="KW-0227">DNA damage</keyword>